<evidence type="ECO:0000313" key="1">
    <source>
        <dbReference type="EMBL" id="GMI11451.1"/>
    </source>
</evidence>
<proteinExistence type="predicted"/>
<dbReference type="AlphaFoldDB" id="A0A9W7KU63"/>
<dbReference type="EMBL" id="BRXX01000429">
    <property type="protein sequence ID" value="GMI11451.1"/>
    <property type="molecule type" value="Genomic_DNA"/>
</dbReference>
<dbReference type="Proteomes" id="UP001165160">
    <property type="component" value="Unassembled WGS sequence"/>
</dbReference>
<accession>A0A9W7KU63</accession>
<comment type="caution">
    <text evidence="1">The sequence shown here is derived from an EMBL/GenBank/DDBJ whole genome shotgun (WGS) entry which is preliminary data.</text>
</comment>
<gene>
    <name evidence="1" type="ORF">TrVE_jg947</name>
</gene>
<reference evidence="2" key="1">
    <citation type="journal article" date="2023" name="Commun. Biol.">
        <title>Genome analysis of Parmales, the sister group of diatoms, reveals the evolutionary specialization of diatoms from phago-mixotrophs to photoautotrophs.</title>
        <authorList>
            <person name="Ban H."/>
            <person name="Sato S."/>
            <person name="Yoshikawa S."/>
            <person name="Yamada K."/>
            <person name="Nakamura Y."/>
            <person name="Ichinomiya M."/>
            <person name="Sato N."/>
            <person name="Blanc-Mathieu R."/>
            <person name="Endo H."/>
            <person name="Kuwata A."/>
            <person name="Ogata H."/>
        </authorList>
    </citation>
    <scope>NUCLEOTIDE SEQUENCE [LARGE SCALE GENOMIC DNA]</scope>
    <source>
        <strain evidence="2">NIES 3699</strain>
    </source>
</reference>
<sequence length="75" mass="8784">MKVPDSLRKYGAYVFYKCYGLVPSYIDVDYGAEIFEEEEEDDEAIREYSDLVTAQIVFYLRWGINTNLNKARLVS</sequence>
<name>A0A9W7KU63_9STRA</name>
<protein>
    <submittedName>
        <fullName evidence="1">Uncharacterized protein</fullName>
    </submittedName>
</protein>
<keyword evidence="2" id="KW-1185">Reference proteome</keyword>
<evidence type="ECO:0000313" key="2">
    <source>
        <dbReference type="Proteomes" id="UP001165160"/>
    </source>
</evidence>
<organism evidence="1 2">
    <name type="scientific">Triparma verrucosa</name>
    <dbReference type="NCBI Taxonomy" id="1606542"/>
    <lineage>
        <taxon>Eukaryota</taxon>
        <taxon>Sar</taxon>
        <taxon>Stramenopiles</taxon>
        <taxon>Ochrophyta</taxon>
        <taxon>Bolidophyceae</taxon>
        <taxon>Parmales</taxon>
        <taxon>Triparmaceae</taxon>
        <taxon>Triparma</taxon>
    </lineage>
</organism>